<gene>
    <name evidence="1" type="ORF">MLD38_022250</name>
</gene>
<accession>A0ACB9QJN4</accession>
<name>A0ACB9QJN4_9MYRT</name>
<sequence>MQGISPHQGCHTRDSRVTVADVLMMKGDDRTGSWLWCRTDDTVYDAVKNMAGNNIGSQVVRKPGEPQVIAGIVTERG</sequence>
<organism evidence="1 2">
    <name type="scientific">Melastoma candidum</name>
    <dbReference type="NCBI Taxonomy" id="119954"/>
    <lineage>
        <taxon>Eukaryota</taxon>
        <taxon>Viridiplantae</taxon>
        <taxon>Streptophyta</taxon>
        <taxon>Embryophyta</taxon>
        <taxon>Tracheophyta</taxon>
        <taxon>Spermatophyta</taxon>
        <taxon>Magnoliopsida</taxon>
        <taxon>eudicotyledons</taxon>
        <taxon>Gunneridae</taxon>
        <taxon>Pentapetalae</taxon>
        <taxon>rosids</taxon>
        <taxon>malvids</taxon>
        <taxon>Myrtales</taxon>
        <taxon>Melastomataceae</taxon>
        <taxon>Melastomatoideae</taxon>
        <taxon>Melastomateae</taxon>
        <taxon>Melastoma</taxon>
    </lineage>
</organism>
<comment type="caution">
    <text evidence="1">The sequence shown here is derived from an EMBL/GenBank/DDBJ whole genome shotgun (WGS) entry which is preliminary data.</text>
</comment>
<reference evidence="2" key="1">
    <citation type="journal article" date="2023" name="Front. Plant Sci.">
        <title>Chromosomal-level genome assembly of Melastoma candidum provides insights into trichome evolution.</title>
        <authorList>
            <person name="Zhong Y."/>
            <person name="Wu W."/>
            <person name="Sun C."/>
            <person name="Zou P."/>
            <person name="Liu Y."/>
            <person name="Dai S."/>
            <person name="Zhou R."/>
        </authorList>
    </citation>
    <scope>NUCLEOTIDE SEQUENCE [LARGE SCALE GENOMIC DNA]</scope>
</reference>
<evidence type="ECO:0000313" key="1">
    <source>
        <dbReference type="EMBL" id="KAI4366363.1"/>
    </source>
</evidence>
<dbReference type="EMBL" id="CM042885">
    <property type="protein sequence ID" value="KAI4366363.1"/>
    <property type="molecule type" value="Genomic_DNA"/>
</dbReference>
<evidence type="ECO:0000313" key="2">
    <source>
        <dbReference type="Proteomes" id="UP001057402"/>
    </source>
</evidence>
<keyword evidence="2" id="KW-1185">Reference proteome</keyword>
<dbReference type="Proteomes" id="UP001057402">
    <property type="component" value="Chromosome 6"/>
</dbReference>
<proteinExistence type="predicted"/>
<protein>
    <submittedName>
        <fullName evidence="1">Uncharacterized protein</fullName>
    </submittedName>
</protein>